<organism evidence="1 2">
    <name type="scientific">Microcystis aeruginosa Ma_QC_B_20070730_S2</name>
    <dbReference type="NCBI Taxonomy" id="2486256"/>
    <lineage>
        <taxon>Bacteria</taxon>
        <taxon>Bacillati</taxon>
        <taxon>Cyanobacteriota</taxon>
        <taxon>Cyanophyceae</taxon>
        <taxon>Oscillatoriophycideae</taxon>
        <taxon>Chroococcales</taxon>
        <taxon>Microcystaceae</taxon>
        <taxon>Microcystis</taxon>
    </lineage>
</organism>
<name>A0A552DUF7_MICAE</name>
<reference evidence="1 2" key="1">
    <citation type="submission" date="2019-01" db="EMBL/GenBank/DDBJ databases">
        <title>Coherence of Microcystis species and biogeography revealed through population genomics.</title>
        <authorList>
            <person name="Perez-Carrascal O.M."/>
            <person name="Terrat Y."/>
            <person name="Giani A."/>
            <person name="Fortin N."/>
            <person name="Tromas N."/>
            <person name="Shapiro B.J."/>
        </authorList>
    </citation>
    <scope>NUCLEOTIDE SEQUENCE [LARGE SCALE GENOMIC DNA]</scope>
    <source>
        <strain evidence="1">Ma_QC_B_20070730_S2</strain>
    </source>
</reference>
<comment type="caution">
    <text evidence="1">The sequence shown here is derived from an EMBL/GenBank/DDBJ whole genome shotgun (WGS) entry which is preliminary data.</text>
</comment>
<dbReference type="AlphaFoldDB" id="A0A552DUF7"/>
<sequence length="214" mass="24242">MSQKIPNYLRAIAKSLASVVGPFGVPVEFVLSLYDDQIENSREAKLDAMIAEGQSLTRKSLDAIFETKTEIKELREQFILGIQFCFTILMQNQELLQNSENFEDKFSLLLDRQKEKLEEAGFLTKDVLVKELSELYGADSELFKATVGSAGFPLATIPQNQAPKVIVFQFINRCYTLKLNDQFKIFKALHKENPNSKVLQLVSALLQEKSSNQI</sequence>
<protein>
    <submittedName>
        <fullName evidence="1">Uncharacterized protein</fullName>
    </submittedName>
</protein>
<dbReference type="Proteomes" id="UP000320551">
    <property type="component" value="Unassembled WGS sequence"/>
</dbReference>
<dbReference type="EMBL" id="SFBK01000122">
    <property type="protein sequence ID" value="TRU25801.1"/>
    <property type="molecule type" value="Genomic_DNA"/>
</dbReference>
<gene>
    <name evidence="1" type="ORF">EWV80_09145</name>
</gene>
<proteinExistence type="predicted"/>
<evidence type="ECO:0000313" key="2">
    <source>
        <dbReference type="Proteomes" id="UP000320551"/>
    </source>
</evidence>
<accession>A0A552DUF7</accession>
<evidence type="ECO:0000313" key="1">
    <source>
        <dbReference type="EMBL" id="TRU25801.1"/>
    </source>
</evidence>